<comment type="caution">
    <text evidence="5">The sequence shown here is derived from an EMBL/GenBank/DDBJ whole genome shotgun (WGS) entry which is preliminary data.</text>
</comment>
<sequence length="158" mass="17801">MNEKSSPIKISDSEWEIMRVIWTLGQTTAQEITQILADSMAWKPATVKTLLGRLVKKEALWTEQEGKKFVYHPKVSEEDTLKNVTENLFSHICAKKIGGTIADLIEEATLTQDDIKKILVQLNKKEPVVTIECNCVPGQCQCKEHQSGGSKNETRVFN</sequence>
<organism evidence="5 6">
    <name type="scientific">Enterococcus lacertideformus</name>
    <dbReference type="NCBI Taxonomy" id="2771493"/>
    <lineage>
        <taxon>Bacteria</taxon>
        <taxon>Bacillati</taxon>
        <taxon>Bacillota</taxon>
        <taxon>Bacilli</taxon>
        <taxon>Lactobacillales</taxon>
        <taxon>Enterococcaceae</taxon>
        <taxon>Enterococcus</taxon>
    </lineage>
</organism>
<dbReference type="InterPro" id="IPR005650">
    <property type="entry name" value="BlaI_family"/>
</dbReference>
<dbReference type="GO" id="GO:0003677">
    <property type="term" value="F:DNA binding"/>
    <property type="evidence" value="ECO:0007669"/>
    <property type="project" value="UniProtKB-KW"/>
</dbReference>
<dbReference type="InterPro" id="IPR014071">
    <property type="entry name" value="Cu_transp_CopY/TcrY"/>
</dbReference>
<keyword evidence="3" id="KW-0238">DNA-binding</keyword>
<evidence type="ECO:0000256" key="1">
    <source>
        <dbReference type="ARBA" id="ARBA00011046"/>
    </source>
</evidence>
<dbReference type="Proteomes" id="UP000637757">
    <property type="component" value="Unassembled WGS sequence"/>
</dbReference>
<dbReference type="InterPro" id="IPR036390">
    <property type="entry name" value="WH_DNA-bd_sf"/>
</dbReference>
<keyword evidence="6" id="KW-1185">Reference proteome</keyword>
<dbReference type="SUPFAM" id="SSF46785">
    <property type="entry name" value="Winged helix' DNA-binding domain"/>
    <property type="match status" value="1"/>
</dbReference>
<evidence type="ECO:0000256" key="3">
    <source>
        <dbReference type="ARBA" id="ARBA00023125"/>
    </source>
</evidence>
<reference evidence="5" key="1">
    <citation type="submission" date="2020-09" db="EMBL/GenBank/DDBJ databases">
        <title>Genomic insights into the novelty and pathogenicity of a unique biofilm-forming Enterococcus sp. bacteria (Enterococcus lacertideformus) identified in reptiles.</title>
        <authorList>
            <person name="Agius J.E."/>
            <person name="Phalen D.N."/>
            <person name="Rose K."/>
            <person name="Eden J.-S."/>
        </authorList>
    </citation>
    <scope>NUCLEOTIDE SEQUENCE</scope>
    <source>
        <strain evidence="5">PHRS 0518</strain>
    </source>
</reference>
<protein>
    <submittedName>
        <fullName evidence="5">CopY/TcrY family copper transport repressor</fullName>
    </submittedName>
</protein>
<dbReference type="Gene3D" id="1.10.10.10">
    <property type="entry name" value="Winged helix-like DNA-binding domain superfamily/Winged helix DNA-binding domain"/>
    <property type="match status" value="1"/>
</dbReference>
<gene>
    <name evidence="5" type="ORF">IC227_08285</name>
</gene>
<dbReference type="Pfam" id="PF03965">
    <property type="entry name" value="Penicillinase_R"/>
    <property type="match status" value="1"/>
</dbReference>
<keyword evidence="2" id="KW-0805">Transcription regulation</keyword>
<evidence type="ECO:0000313" key="5">
    <source>
        <dbReference type="EMBL" id="MBF8808293.1"/>
    </source>
</evidence>
<evidence type="ECO:0000256" key="4">
    <source>
        <dbReference type="ARBA" id="ARBA00023163"/>
    </source>
</evidence>
<evidence type="ECO:0000313" key="6">
    <source>
        <dbReference type="Proteomes" id="UP000637757"/>
    </source>
</evidence>
<dbReference type="NCBIfam" id="TIGR02698">
    <property type="entry name" value="CopY_TcrY"/>
    <property type="match status" value="1"/>
</dbReference>
<dbReference type="InterPro" id="IPR036388">
    <property type="entry name" value="WH-like_DNA-bd_sf"/>
</dbReference>
<dbReference type="EMBL" id="JADAKE010000017">
    <property type="protein sequence ID" value="MBF8808293.1"/>
    <property type="molecule type" value="Genomic_DNA"/>
</dbReference>
<dbReference type="GO" id="GO:0045892">
    <property type="term" value="P:negative regulation of DNA-templated transcription"/>
    <property type="evidence" value="ECO:0007669"/>
    <property type="project" value="InterPro"/>
</dbReference>
<keyword evidence="4" id="KW-0804">Transcription</keyword>
<comment type="similarity">
    <text evidence="1">Belongs to the BlaI transcriptional regulatory family.</text>
</comment>
<dbReference type="AlphaFoldDB" id="A0A931FC34"/>
<name>A0A931FC34_9ENTE</name>
<accession>A0A931FC34</accession>
<evidence type="ECO:0000256" key="2">
    <source>
        <dbReference type="ARBA" id="ARBA00023015"/>
    </source>
</evidence>
<proteinExistence type="inferred from homology"/>